<dbReference type="AlphaFoldDB" id="A0A6A6JHK6"/>
<dbReference type="Proteomes" id="UP000800097">
    <property type="component" value="Unassembled WGS sequence"/>
</dbReference>
<keyword evidence="2" id="KW-1185">Reference proteome</keyword>
<protein>
    <submittedName>
        <fullName evidence="1">Uncharacterized protein</fullName>
    </submittedName>
</protein>
<name>A0A6A6JHK6_WESOR</name>
<dbReference type="EMBL" id="ML986495">
    <property type="protein sequence ID" value="KAF2275892.1"/>
    <property type="molecule type" value="Genomic_DNA"/>
</dbReference>
<sequence length="77" mass="8914">MGNSPDGHNWSHRLAGLGFVPSCGSSCYKGEQERPQLRFLKWPFEQQPHIPSFLCRFILSRFFPTRHSNRHSRSSPS</sequence>
<accession>A0A6A6JHK6</accession>
<evidence type="ECO:0000313" key="1">
    <source>
        <dbReference type="EMBL" id="KAF2275892.1"/>
    </source>
</evidence>
<organism evidence="1 2">
    <name type="scientific">Westerdykella ornata</name>
    <dbReference type="NCBI Taxonomy" id="318751"/>
    <lineage>
        <taxon>Eukaryota</taxon>
        <taxon>Fungi</taxon>
        <taxon>Dikarya</taxon>
        <taxon>Ascomycota</taxon>
        <taxon>Pezizomycotina</taxon>
        <taxon>Dothideomycetes</taxon>
        <taxon>Pleosporomycetidae</taxon>
        <taxon>Pleosporales</taxon>
        <taxon>Sporormiaceae</taxon>
        <taxon>Westerdykella</taxon>
    </lineage>
</organism>
<gene>
    <name evidence="1" type="ORF">EI97DRAFT_59663</name>
</gene>
<proteinExistence type="predicted"/>
<dbReference type="GeneID" id="54556125"/>
<evidence type="ECO:0000313" key="2">
    <source>
        <dbReference type="Proteomes" id="UP000800097"/>
    </source>
</evidence>
<dbReference type="RefSeq" id="XP_033653431.1">
    <property type="nucleotide sequence ID" value="XM_033802950.1"/>
</dbReference>
<reference evidence="1" key="1">
    <citation type="journal article" date="2020" name="Stud. Mycol.">
        <title>101 Dothideomycetes genomes: a test case for predicting lifestyles and emergence of pathogens.</title>
        <authorList>
            <person name="Haridas S."/>
            <person name="Albert R."/>
            <person name="Binder M."/>
            <person name="Bloem J."/>
            <person name="Labutti K."/>
            <person name="Salamov A."/>
            <person name="Andreopoulos B."/>
            <person name="Baker S."/>
            <person name="Barry K."/>
            <person name="Bills G."/>
            <person name="Bluhm B."/>
            <person name="Cannon C."/>
            <person name="Castanera R."/>
            <person name="Culley D."/>
            <person name="Daum C."/>
            <person name="Ezra D."/>
            <person name="Gonzalez J."/>
            <person name="Henrissat B."/>
            <person name="Kuo A."/>
            <person name="Liang C."/>
            <person name="Lipzen A."/>
            <person name="Lutzoni F."/>
            <person name="Magnuson J."/>
            <person name="Mondo S."/>
            <person name="Nolan M."/>
            <person name="Ohm R."/>
            <person name="Pangilinan J."/>
            <person name="Park H.-J."/>
            <person name="Ramirez L."/>
            <person name="Alfaro M."/>
            <person name="Sun H."/>
            <person name="Tritt A."/>
            <person name="Yoshinaga Y."/>
            <person name="Zwiers L.-H."/>
            <person name="Turgeon B."/>
            <person name="Goodwin S."/>
            <person name="Spatafora J."/>
            <person name="Crous P."/>
            <person name="Grigoriev I."/>
        </authorList>
    </citation>
    <scope>NUCLEOTIDE SEQUENCE</scope>
    <source>
        <strain evidence="1">CBS 379.55</strain>
    </source>
</reference>